<keyword evidence="3" id="KW-1185">Reference proteome</keyword>
<evidence type="ECO:0000313" key="2">
    <source>
        <dbReference type="EMBL" id="MCO1658111.1"/>
    </source>
</evidence>
<feature type="domain" description="Helix-turn-helix" evidence="1">
    <location>
        <begin position="16"/>
        <end position="62"/>
    </location>
</feature>
<dbReference type="EMBL" id="JAGSOV010000050">
    <property type="protein sequence ID" value="MCO1658111.1"/>
    <property type="molecule type" value="Genomic_DNA"/>
</dbReference>
<gene>
    <name evidence="2" type="ORF">KDL28_23910</name>
</gene>
<name>A0ABT1A517_9PSEU</name>
<proteinExistence type="predicted"/>
<accession>A0ABT1A517</accession>
<dbReference type="InterPro" id="IPR041657">
    <property type="entry name" value="HTH_17"/>
</dbReference>
<evidence type="ECO:0000259" key="1">
    <source>
        <dbReference type="Pfam" id="PF12728"/>
    </source>
</evidence>
<organism evidence="2 3">
    <name type="scientific">Pseudonocardia humida</name>
    <dbReference type="NCBI Taxonomy" id="2800819"/>
    <lineage>
        <taxon>Bacteria</taxon>
        <taxon>Bacillati</taxon>
        <taxon>Actinomycetota</taxon>
        <taxon>Actinomycetes</taxon>
        <taxon>Pseudonocardiales</taxon>
        <taxon>Pseudonocardiaceae</taxon>
        <taxon>Pseudonocardia</taxon>
    </lineage>
</organism>
<dbReference type="RefSeq" id="WP_252441758.1">
    <property type="nucleotide sequence ID" value="NZ_JAGSOV010000050.1"/>
</dbReference>
<dbReference type="Pfam" id="PF12728">
    <property type="entry name" value="HTH_17"/>
    <property type="match status" value="1"/>
</dbReference>
<dbReference type="Proteomes" id="UP001165283">
    <property type="component" value="Unassembled WGS sequence"/>
</dbReference>
<protein>
    <submittedName>
        <fullName evidence="2">Helix-turn-helix domain-containing protein</fullName>
    </submittedName>
</protein>
<comment type="caution">
    <text evidence="2">The sequence shown here is derived from an EMBL/GenBank/DDBJ whole genome shotgun (WGS) entry which is preliminary data.</text>
</comment>
<reference evidence="2" key="1">
    <citation type="submission" date="2021-04" db="EMBL/GenBank/DDBJ databases">
        <title>Pseudonocardia sp. nov., isolated from sandy soil of mangrove forest.</title>
        <authorList>
            <person name="Zan Z."/>
            <person name="Huang R."/>
            <person name="Liu W."/>
        </authorList>
    </citation>
    <scope>NUCLEOTIDE SEQUENCE</scope>
    <source>
        <strain evidence="2">S2-4</strain>
    </source>
</reference>
<evidence type="ECO:0000313" key="3">
    <source>
        <dbReference type="Proteomes" id="UP001165283"/>
    </source>
</evidence>
<sequence length="88" mass="9325">MEERPKIENGGEEPRFYSVAQAARLIGTAPVTLYRAIRDGEFPAIRIRGRLIVPAKAIEAMADAAVAAGGTVDLADADFVVVQRGAEG</sequence>